<sequence>MRTLAAVAISCLLLVQLANGLPVGKLRTTAAAAKVQDNPQLSGETSMEEDSDAQTPIVLFIIGELGKLAKWVLERGSVVVNNAVTELKAIPDKDELLQANITRMSRVATEAAQFKFQDDEESILKLFENMITFADMMSDYDSMPENSKLKLTLKAALENNGYNQFDNEFQQKVVNLAEKFETDFGEYFKGLTAEEKLKSAKLLQWYEEFKAETNEERKLDKFGEFFDF</sequence>
<protein>
    <submittedName>
        <fullName evidence="2">Uncharacterized protein</fullName>
    </submittedName>
</protein>
<feature type="chain" id="PRO_5004906459" evidence="1">
    <location>
        <begin position="21"/>
        <end position="228"/>
    </location>
</feature>
<feature type="signal peptide" evidence="1">
    <location>
        <begin position="1"/>
        <end position="20"/>
    </location>
</feature>
<evidence type="ECO:0000256" key="1">
    <source>
        <dbReference type="SAM" id="SignalP"/>
    </source>
</evidence>
<accession>W8BGT3</accession>
<reference evidence="2" key="2">
    <citation type="journal article" date="2014" name="BMC Genomics">
        <title>A genomic perspective to assessing quality of mass-reared SIT flies used in Mediterranean fruit fly (Ceratitis capitata) eradication in California.</title>
        <authorList>
            <person name="Calla B."/>
            <person name="Hall B."/>
            <person name="Hou S."/>
            <person name="Geib S.M."/>
        </authorList>
    </citation>
    <scope>NUCLEOTIDE SEQUENCE</scope>
</reference>
<proteinExistence type="evidence at transcript level"/>
<keyword evidence="1" id="KW-0732">Signal</keyword>
<reference evidence="2" key="1">
    <citation type="submission" date="2013-07" db="EMBL/GenBank/DDBJ databases">
        <authorList>
            <person name="Geib S."/>
        </authorList>
    </citation>
    <scope>NUCLEOTIDE SEQUENCE</scope>
</reference>
<dbReference type="OrthoDB" id="7964650at2759"/>
<organism evidence="2">
    <name type="scientific">Ceratitis capitata</name>
    <name type="common">Mediterranean fruit fly</name>
    <name type="synonym">Tephritis capitata</name>
    <dbReference type="NCBI Taxonomy" id="7213"/>
    <lineage>
        <taxon>Eukaryota</taxon>
        <taxon>Metazoa</taxon>
        <taxon>Ecdysozoa</taxon>
        <taxon>Arthropoda</taxon>
        <taxon>Hexapoda</taxon>
        <taxon>Insecta</taxon>
        <taxon>Pterygota</taxon>
        <taxon>Neoptera</taxon>
        <taxon>Endopterygota</taxon>
        <taxon>Diptera</taxon>
        <taxon>Brachycera</taxon>
        <taxon>Muscomorpha</taxon>
        <taxon>Tephritoidea</taxon>
        <taxon>Tephritidae</taxon>
        <taxon>Ceratitis</taxon>
        <taxon>Ceratitis</taxon>
    </lineage>
</organism>
<dbReference type="AlphaFoldDB" id="W8BGT3"/>
<name>W8BGT3_CERCA</name>
<dbReference type="EMBL" id="GAMC01006095">
    <property type="protein sequence ID" value="JAC00461.1"/>
    <property type="molecule type" value="mRNA"/>
</dbReference>
<evidence type="ECO:0000313" key="2">
    <source>
        <dbReference type="EMBL" id="JAC00461.1"/>
    </source>
</evidence>